<dbReference type="SUPFAM" id="SSF52279">
    <property type="entry name" value="Beta-D-glucan exohydrolase, C-terminal domain"/>
    <property type="match status" value="1"/>
</dbReference>
<dbReference type="AlphaFoldDB" id="A0A290QFU2"/>
<dbReference type="InterPro" id="IPR017853">
    <property type="entry name" value="GH"/>
</dbReference>
<evidence type="ECO:0000256" key="1">
    <source>
        <dbReference type="ARBA" id="ARBA00005336"/>
    </source>
</evidence>
<dbReference type="InterPro" id="IPR026891">
    <property type="entry name" value="Fn3-like"/>
</dbReference>
<dbReference type="InterPro" id="IPR036962">
    <property type="entry name" value="Glyco_hydro_3_N_sf"/>
</dbReference>
<protein>
    <submittedName>
        <fullName evidence="4">Glycosyl hydrolase</fullName>
    </submittedName>
</protein>
<evidence type="ECO:0000259" key="3">
    <source>
        <dbReference type="SMART" id="SM01217"/>
    </source>
</evidence>
<dbReference type="PRINTS" id="PR00133">
    <property type="entry name" value="GLHYDRLASE3"/>
</dbReference>
<accession>A0A290QFU2</accession>
<evidence type="ECO:0000256" key="2">
    <source>
        <dbReference type="ARBA" id="ARBA00022801"/>
    </source>
</evidence>
<keyword evidence="5" id="KW-1185">Reference proteome</keyword>
<dbReference type="InterPro" id="IPR013783">
    <property type="entry name" value="Ig-like_fold"/>
</dbReference>
<dbReference type="OrthoDB" id="9805821at2"/>
<evidence type="ECO:0000313" key="5">
    <source>
        <dbReference type="Proteomes" id="UP000217265"/>
    </source>
</evidence>
<dbReference type="Proteomes" id="UP000217265">
    <property type="component" value="Chromosome"/>
</dbReference>
<evidence type="ECO:0000313" key="4">
    <source>
        <dbReference type="EMBL" id="ATC66110.1"/>
    </source>
</evidence>
<name>A0A290QFU2_9BACT</name>
<dbReference type="InterPro" id="IPR050288">
    <property type="entry name" value="Cellulose_deg_GH3"/>
</dbReference>
<keyword evidence="2 4" id="KW-0378">Hydrolase</keyword>
<dbReference type="Gene3D" id="2.60.40.10">
    <property type="entry name" value="Immunoglobulins"/>
    <property type="match status" value="1"/>
</dbReference>
<feature type="domain" description="Fibronectin type III-like" evidence="3">
    <location>
        <begin position="598"/>
        <end position="668"/>
    </location>
</feature>
<dbReference type="GO" id="GO:0008422">
    <property type="term" value="F:beta-glucosidase activity"/>
    <property type="evidence" value="ECO:0007669"/>
    <property type="project" value="UniProtKB-ARBA"/>
</dbReference>
<comment type="similarity">
    <text evidence="1">Belongs to the glycosyl hydrolase 3 family.</text>
</comment>
<dbReference type="PANTHER" id="PTHR42715">
    <property type="entry name" value="BETA-GLUCOSIDASE"/>
    <property type="match status" value="1"/>
</dbReference>
<dbReference type="InterPro" id="IPR036881">
    <property type="entry name" value="Glyco_hydro_3_C_sf"/>
</dbReference>
<reference evidence="4 5" key="1">
    <citation type="submission" date="2017-09" db="EMBL/GenBank/DDBJ databases">
        <title>Complete genome sequence of Verrucomicrobial strain HZ-65, isolated from freshwater.</title>
        <authorList>
            <person name="Choi A."/>
        </authorList>
    </citation>
    <scope>NUCLEOTIDE SEQUENCE [LARGE SCALE GENOMIC DNA]</scope>
    <source>
        <strain evidence="4 5">HZ-65</strain>
    </source>
</reference>
<dbReference type="InterPro" id="IPR002772">
    <property type="entry name" value="Glyco_hydro_3_C"/>
</dbReference>
<dbReference type="RefSeq" id="WP_096057737.1">
    <property type="nucleotide sequence ID" value="NZ_CP023344.1"/>
</dbReference>
<dbReference type="GO" id="GO:0005975">
    <property type="term" value="P:carbohydrate metabolic process"/>
    <property type="evidence" value="ECO:0007669"/>
    <property type="project" value="InterPro"/>
</dbReference>
<dbReference type="FunFam" id="2.60.40.10:FF:000495">
    <property type="entry name" value="Periplasmic beta-glucosidase"/>
    <property type="match status" value="1"/>
</dbReference>
<dbReference type="Pfam" id="PF14310">
    <property type="entry name" value="Fn3-like"/>
    <property type="match status" value="1"/>
</dbReference>
<dbReference type="PANTHER" id="PTHR42715:SF10">
    <property type="entry name" value="BETA-GLUCOSIDASE"/>
    <property type="match status" value="1"/>
</dbReference>
<organism evidence="4 5">
    <name type="scientific">Nibricoccus aquaticus</name>
    <dbReference type="NCBI Taxonomy" id="2576891"/>
    <lineage>
        <taxon>Bacteria</taxon>
        <taxon>Pseudomonadati</taxon>
        <taxon>Verrucomicrobiota</taxon>
        <taxon>Opitutia</taxon>
        <taxon>Opitutales</taxon>
        <taxon>Opitutaceae</taxon>
        <taxon>Nibricoccus</taxon>
    </lineage>
</organism>
<dbReference type="KEGG" id="vbh:CMV30_11565"/>
<dbReference type="InterPro" id="IPR001764">
    <property type="entry name" value="Glyco_hydro_3_N"/>
</dbReference>
<dbReference type="Pfam" id="PF00933">
    <property type="entry name" value="Glyco_hydro_3"/>
    <property type="match status" value="1"/>
</dbReference>
<sequence>MPTEPSFRPPVSFEDATTRADALLAKLSLDEKHQLISGHRGFFTKGFPHHGIPELLMSDASGGVNLRRNLGLPLDRSVAFPAPIALAATWNPALAARYARAIGEECRAANVAILLGPGVNIYRHSQCGRNFEYFGEDPFLAAQITERYVLGVLETGTIPTLKHFLANNTDHHRRTSDSALDERTMHEIYLPAFKAGIDAGAMAVMTAYNQVNGEWAGQSRAVIEKLLRETLGYQWLVMTDWWSVFDAEKIIASGQDLEMPGEKFLQADTPRLLKTGRVTEAQIDRLVRSILRTQIAMGLHDRPVHEPYYAERFPEHEQVALQTARESIVLLTNRDAILPLRRGSAKKILLTGLFTDTLARGGGSAEVEGYNHVQLRDALTAVYGDALTVLENPTDADLRSADAVFLSTGTHDSEGWDRPFALPDAEEQRILRAVSLNPRTIVLVNTGSGIRMTAWADRAAAIVYAWYPGQNGNRALAEILCGDTAPSGKLPFTIEREFTDSPGANYLPPGEQLYTGWDPDNDMSRPINRIPYTEGILVGYRWYEAKKIAPLFPFGHGLTYTTFEYSQLSITPDKLRLPDGRISIEFTVTNTGPVAATEVAQLYLSALSPSVPRASKELRGFTRLTLQPGESRIARIRLVPKDFSFWDVTTHTWKAEPGPYKILIGGSSAQIALESSVSL</sequence>
<dbReference type="Gene3D" id="3.20.20.300">
    <property type="entry name" value="Glycoside hydrolase, family 3, N-terminal domain"/>
    <property type="match status" value="1"/>
</dbReference>
<proteinExistence type="inferred from homology"/>
<dbReference type="SMART" id="SM01217">
    <property type="entry name" value="Fn3_like"/>
    <property type="match status" value="1"/>
</dbReference>
<dbReference type="Gene3D" id="3.40.50.1700">
    <property type="entry name" value="Glycoside hydrolase family 3 C-terminal domain"/>
    <property type="match status" value="1"/>
</dbReference>
<dbReference type="SUPFAM" id="SSF51445">
    <property type="entry name" value="(Trans)glycosidases"/>
    <property type="match status" value="1"/>
</dbReference>
<dbReference type="Pfam" id="PF01915">
    <property type="entry name" value="Glyco_hydro_3_C"/>
    <property type="match status" value="1"/>
</dbReference>
<dbReference type="EMBL" id="CP023344">
    <property type="protein sequence ID" value="ATC66110.1"/>
    <property type="molecule type" value="Genomic_DNA"/>
</dbReference>
<gene>
    <name evidence="4" type="ORF">CMV30_11565</name>
</gene>